<protein>
    <submittedName>
        <fullName evidence="5">HipA domain-containing protein</fullName>
    </submittedName>
</protein>
<keyword evidence="3" id="KW-0418">Kinase</keyword>
<evidence type="ECO:0000256" key="3">
    <source>
        <dbReference type="ARBA" id="ARBA00022777"/>
    </source>
</evidence>
<sequence length="450" mass="51379">MMRTVNIEMYLNGTWQVICQVEFTGNQKILNSTNKFSYSPQHQVNCYGDVSSKACGVNYPVTFDIYSEDKIFGFIDDIIPAGAARRKWLEQDEIKQAEDIEFALLTHGAISPVGNLRVKSAVEKLDSNVAIQYFPVEDIINRDSDFLSYAHERGALTGGATGAGGEAPKLLLRQNESNQVWIDCFQNTQSADQAYLVKFPSGQRTDIDKDILRAEYSYYQVLTQAGYNTIDTKQMKLEEGVNTPSLWLPRFDFIYAHNQEVRYGLESILSVIKGSSGVPLNHFDVIKQTISNIQQAIEDTDTQFDPALFVCHWFERDLLNVIFGNADNHARNSSLLKIKNKIELSPIYDFAPMRVDPEDIRRTITWGNPFELGGEYQWQAIIENLAEYCAQQQIECDKTQLTYIFKNAMEKFENLPEILVQAGCPESIIKHPKNHFKHWQLKHEKWSASV</sequence>
<organism evidence="5 6">
    <name type="scientific">Catenovulum adriaticum</name>
    <dbReference type="NCBI Taxonomy" id="2984846"/>
    <lineage>
        <taxon>Bacteria</taxon>
        <taxon>Pseudomonadati</taxon>
        <taxon>Pseudomonadota</taxon>
        <taxon>Gammaproteobacteria</taxon>
        <taxon>Alteromonadales</taxon>
        <taxon>Alteromonadaceae</taxon>
        <taxon>Catenovulum</taxon>
    </lineage>
</organism>
<dbReference type="InterPro" id="IPR052028">
    <property type="entry name" value="HipA_Ser/Thr_kinase"/>
</dbReference>
<feature type="domain" description="HipA-like C-terminal" evidence="4">
    <location>
        <begin position="162"/>
        <end position="387"/>
    </location>
</feature>
<dbReference type="RefSeq" id="WP_268074046.1">
    <property type="nucleotide sequence ID" value="NZ_CP109965.1"/>
</dbReference>
<accession>A0ABY7AM06</accession>
<keyword evidence="6" id="KW-1185">Reference proteome</keyword>
<keyword evidence="2" id="KW-0808">Transferase</keyword>
<dbReference type="InterPro" id="IPR016869">
    <property type="entry name" value="UCP028135_HipA-like"/>
</dbReference>
<comment type="similarity">
    <text evidence="1">Belongs to the HipA Ser/Thr kinase family.</text>
</comment>
<dbReference type="InterPro" id="IPR012893">
    <property type="entry name" value="HipA-like_C"/>
</dbReference>
<reference evidence="5" key="1">
    <citation type="submission" date="2022-10" db="EMBL/GenBank/DDBJ databases">
        <title>Catenovulum adriacola sp. nov. isolated in the Harbour of Susak.</title>
        <authorList>
            <person name="Schoch T."/>
            <person name="Reich S.J."/>
            <person name="Stoeferle S."/>
            <person name="Flaiz M."/>
            <person name="Kazda M."/>
            <person name="Riedel C.U."/>
            <person name="Duerre P."/>
        </authorList>
    </citation>
    <scope>NUCLEOTIDE SEQUENCE</scope>
    <source>
        <strain evidence="5">TS8</strain>
    </source>
</reference>
<evidence type="ECO:0000256" key="2">
    <source>
        <dbReference type="ARBA" id="ARBA00022679"/>
    </source>
</evidence>
<dbReference type="Proteomes" id="UP001163726">
    <property type="component" value="Chromosome"/>
</dbReference>
<gene>
    <name evidence="5" type="ORF">OLW01_11440</name>
</gene>
<dbReference type="PIRSF" id="PIRSF028135">
    <property type="entry name" value="UCP028135_HipA-like"/>
    <property type="match status" value="1"/>
</dbReference>
<dbReference type="EMBL" id="CP109965">
    <property type="protein sequence ID" value="WAJ69762.1"/>
    <property type="molecule type" value="Genomic_DNA"/>
</dbReference>
<dbReference type="PANTHER" id="PTHR37419">
    <property type="entry name" value="SERINE/THREONINE-PROTEIN KINASE TOXIN HIPA"/>
    <property type="match status" value="1"/>
</dbReference>
<proteinExistence type="inferred from homology"/>
<evidence type="ECO:0000256" key="1">
    <source>
        <dbReference type="ARBA" id="ARBA00010164"/>
    </source>
</evidence>
<dbReference type="PANTHER" id="PTHR37419:SF8">
    <property type="entry name" value="TOXIN YJJJ"/>
    <property type="match status" value="1"/>
</dbReference>
<dbReference type="Pfam" id="PF07804">
    <property type="entry name" value="HipA_C"/>
    <property type="match status" value="1"/>
</dbReference>
<evidence type="ECO:0000313" key="6">
    <source>
        <dbReference type="Proteomes" id="UP001163726"/>
    </source>
</evidence>
<evidence type="ECO:0000259" key="4">
    <source>
        <dbReference type="Pfam" id="PF07804"/>
    </source>
</evidence>
<name>A0ABY7AM06_9ALTE</name>
<evidence type="ECO:0000313" key="5">
    <source>
        <dbReference type="EMBL" id="WAJ69762.1"/>
    </source>
</evidence>